<feature type="compositionally biased region" description="Basic and acidic residues" evidence="1">
    <location>
        <begin position="147"/>
        <end position="191"/>
    </location>
</feature>
<dbReference type="EMBL" id="CAMPGE010011601">
    <property type="protein sequence ID" value="CAI2370423.1"/>
    <property type="molecule type" value="Genomic_DNA"/>
</dbReference>
<reference evidence="2" key="1">
    <citation type="submission" date="2023-07" db="EMBL/GenBank/DDBJ databases">
        <authorList>
            <consortium name="AG Swart"/>
            <person name="Singh M."/>
            <person name="Singh A."/>
            <person name="Seah K."/>
            <person name="Emmerich C."/>
        </authorList>
    </citation>
    <scope>NUCLEOTIDE SEQUENCE</scope>
    <source>
        <strain evidence="2">DP1</strain>
    </source>
</reference>
<evidence type="ECO:0000313" key="2">
    <source>
        <dbReference type="EMBL" id="CAI2370423.1"/>
    </source>
</evidence>
<proteinExistence type="predicted"/>
<name>A0AAD1XFM5_EUPCR</name>
<feature type="compositionally biased region" description="Acidic residues" evidence="1">
    <location>
        <begin position="203"/>
        <end position="213"/>
    </location>
</feature>
<feature type="region of interest" description="Disordered" evidence="1">
    <location>
        <begin position="138"/>
        <end position="254"/>
    </location>
</feature>
<gene>
    <name evidence="2" type="ORF">ECRASSUSDP1_LOCUS11735</name>
</gene>
<feature type="region of interest" description="Disordered" evidence="1">
    <location>
        <begin position="1"/>
        <end position="27"/>
    </location>
</feature>
<dbReference type="Proteomes" id="UP001295684">
    <property type="component" value="Unassembled WGS sequence"/>
</dbReference>
<protein>
    <submittedName>
        <fullName evidence="2">Uncharacterized protein</fullName>
    </submittedName>
</protein>
<feature type="compositionally biased region" description="Basic residues" evidence="1">
    <location>
        <begin position="1"/>
        <end position="22"/>
    </location>
</feature>
<accession>A0AAD1XFM5</accession>
<sequence>MGCHCSKPKNQRLTRYKPKRAKSIGAPPMEMRSVDVLNPSNSVEIAEVALITNGFKPDFENNEEGKFNQVPTRTMKTRKMKKKNKNKKGKRVLKRVCYNATSQQSSYSDLVSEYVLESVHDLELNSNFIDEYSEQLPTNRIPQYAEPIREESNESENEDIRREENGYHHHSDQPESLSEKKSNSSNERESSQEELQESIESVESVESEEDSSEGEGKSEESESDSVPSDNISDSDSNRYLSPNKPARSSSVFRQ</sequence>
<evidence type="ECO:0000313" key="3">
    <source>
        <dbReference type="Proteomes" id="UP001295684"/>
    </source>
</evidence>
<organism evidence="2 3">
    <name type="scientific">Euplotes crassus</name>
    <dbReference type="NCBI Taxonomy" id="5936"/>
    <lineage>
        <taxon>Eukaryota</taxon>
        <taxon>Sar</taxon>
        <taxon>Alveolata</taxon>
        <taxon>Ciliophora</taxon>
        <taxon>Intramacronucleata</taxon>
        <taxon>Spirotrichea</taxon>
        <taxon>Hypotrichia</taxon>
        <taxon>Euplotida</taxon>
        <taxon>Euplotidae</taxon>
        <taxon>Moneuplotes</taxon>
    </lineage>
</organism>
<keyword evidence="3" id="KW-1185">Reference proteome</keyword>
<feature type="compositionally biased region" description="Polar residues" evidence="1">
    <location>
        <begin position="224"/>
        <end position="254"/>
    </location>
</feature>
<comment type="caution">
    <text evidence="2">The sequence shown here is derived from an EMBL/GenBank/DDBJ whole genome shotgun (WGS) entry which is preliminary data.</text>
</comment>
<dbReference type="AlphaFoldDB" id="A0AAD1XFM5"/>
<evidence type="ECO:0000256" key="1">
    <source>
        <dbReference type="SAM" id="MobiDB-lite"/>
    </source>
</evidence>